<dbReference type="Pfam" id="PF00005">
    <property type="entry name" value="ABC_tran"/>
    <property type="match status" value="1"/>
</dbReference>
<dbReference type="Gene3D" id="3.40.50.300">
    <property type="entry name" value="P-loop containing nucleotide triphosphate hydrolases"/>
    <property type="match status" value="1"/>
</dbReference>
<keyword evidence="1" id="KW-0813">Transport</keyword>
<dbReference type="InterPro" id="IPR003439">
    <property type="entry name" value="ABC_transporter-like_ATP-bd"/>
</dbReference>
<dbReference type="InterPro" id="IPR003593">
    <property type="entry name" value="AAA+_ATPase"/>
</dbReference>
<dbReference type="PANTHER" id="PTHR42781:SF1">
    <property type="entry name" value="THIAMINE IMPORT ATP-BINDING PROTEIN THIQ"/>
    <property type="match status" value="1"/>
</dbReference>
<evidence type="ECO:0000256" key="7">
    <source>
        <dbReference type="ARBA" id="ARBA00023136"/>
    </source>
</evidence>
<name>A0A521AQM1_9RHOB</name>
<dbReference type="RefSeq" id="WP_142491616.1">
    <property type="nucleotide sequence ID" value="NZ_FXTO01000001.1"/>
</dbReference>
<keyword evidence="4" id="KW-0547">Nucleotide-binding</keyword>
<keyword evidence="2" id="KW-1003">Cell membrane</keyword>
<dbReference type="PROSITE" id="PS50893">
    <property type="entry name" value="ABC_TRANSPORTER_2"/>
    <property type="match status" value="1"/>
</dbReference>
<dbReference type="InterPro" id="IPR017871">
    <property type="entry name" value="ABC_transporter-like_CS"/>
</dbReference>
<evidence type="ECO:0000256" key="4">
    <source>
        <dbReference type="ARBA" id="ARBA00022741"/>
    </source>
</evidence>
<dbReference type="PROSITE" id="PS00211">
    <property type="entry name" value="ABC_TRANSPORTER_1"/>
    <property type="match status" value="1"/>
</dbReference>
<sequence>MLRLENVQVAQDDFTLNADFTIDRGARVAVIGPSGAGKSTLLNVIAGFQPLTAGRVWLNGQDITDLSPGQRGVSMLFQDNNLFPHLSVAQNVGLGLRPDLRLTTTQQDQVRAALVQVGLGGMGDRKPAQLSGGQQSRVALARVLVQRRGLVLLDEPFAALGPALKMEMLDLLAQVLDGTGATLLLVTHDPEDAKRIAPLTMLVADGMAQAPVQTAALFAAPPAALRAYLGDSVDLPRNL</sequence>
<reference evidence="9 10" key="1">
    <citation type="submission" date="2017-05" db="EMBL/GenBank/DDBJ databases">
        <authorList>
            <person name="Varghese N."/>
            <person name="Submissions S."/>
        </authorList>
    </citation>
    <scope>NUCLEOTIDE SEQUENCE [LARGE SCALE GENOMIC DNA]</scope>
    <source>
        <strain evidence="9 10">DSM 29506</strain>
    </source>
</reference>
<keyword evidence="5 9" id="KW-0067">ATP-binding</keyword>
<keyword evidence="7" id="KW-0472">Membrane</keyword>
<dbReference type="OrthoDB" id="9802264at2"/>
<evidence type="ECO:0000256" key="2">
    <source>
        <dbReference type="ARBA" id="ARBA00022475"/>
    </source>
</evidence>
<dbReference type="InterPro" id="IPR027417">
    <property type="entry name" value="P-loop_NTPase"/>
</dbReference>
<dbReference type="EMBL" id="FXTO01000001">
    <property type="protein sequence ID" value="SMO37153.1"/>
    <property type="molecule type" value="Genomic_DNA"/>
</dbReference>
<organism evidence="9 10">
    <name type="scientific">Thalassovita litoralis</name>
    <dbReference type="NCBI Taxonomy" id="1010611"/>
    <lineage>
        <taxon>Bacteria</taxon>
        <taxon>Pseudomonadati</taxon>
        <taxon>Pseudomonadota</taxon>
        <taxon>Alphaproteobacteria</taxon>
        <taxon>Rhodobacterales</taxon>
        <taxon>Roseobacteraceae</taxon>
        <taxon>Thalassovita</taxon>
    </lineage>
</organism>
<dbReference type="AlphaFoldDB" id="A0A521AQM1"/>
<gene>
    <name evidence="9" type="ORF">SAMN06265173_101312</name>
</gene>
<evidence type="ECO:0000313" key="9">
    <source>
        <dbReference type="EMBL" id="SMO37153.1"/>
    </source>
</evidence>
<dbReference type="SUPFAM" id="SSF52540">
    <property type="entry name" value="P-loop containing nucleoside triphosphate hydrolases"/>
    <property type="match status" value="1"/>
</dbReference>
<proteinExistence type="predicted"/>
<keyword evidence="10" id="KW-1185">Reference proteome</keyword>
<feature type="domain" description="ABC transporter" evidence="8">
    <location>
        <begin position="2"/>
        <end position="230"/>
    </location>
</feature>
<dbReference type="GO" id="GO:0005524">
    <property type="term" value="F:ATP binding"/>
    <property type="evidence" value="ECO:0007669"/>
    <property type="project" value="UniProtKB-KW"/>
</dbReference>
<evidence type="ECO:0000256" key="1">
    <source>
        <dbReference type="ARBA" id="ARBA00022448"/>
    </source>
</evidence>
<keyword evidence="6" id="KW-1278">Translocase</keyword>
<keyword evidence="3" id="KW-0997">Cell inner membrane</keyword>
<evidence type="ECO:0000256" key="6">
    <source>
        <dbReference type="ARBA" id="ARBA00022967"/>
    </source>
</evidence>
<dbReference type="SMART" id="SM00382">
    <property type="entry name" value="AAA"/>
    <property type="match status" value="1"/>
</dbReference>
<accession>A0A521AQM1</accession>
<dbReference type="PANTHER" id="PTHR42781">
    <property type="entry name" value="SPERMIDINE/PUTRESCINE IMPORT ATP-BINDING PROTEIN POTA"/>
    <property type="match status" value="1"/>
</dbReference>
<dbReference type="InterPro" id="IPR050093">
    <property type="entry name" value="ABC_SmlMolc_Importer"/>
</dbReference>
<evidence type="ECO:0000256" key="3">
    <source>
        <dbReference type="ARBA" id="ARBA00022519"/>
    </source>
</evidence>
<dbReference type="Proteomes" id="UP000316030">
    <property type="component" value="Unassembled WGS sequence"/>
</dbReference>
<evidence type="ECO:0000313" key="10">
    <source>
        <dbReference type="Proteomes" id="UP000316030"/>
    </source>
</evidence>
<protein>
    <submittedName>
        <fullName evidence="9">Thiamine transport system ATP-binding protein</fullName>
    </submittedName>
</protein>
<dbReference type="GO" id="GO:0016887">
    <property type="term" value="F:ATP hydrolysis activity"/>
    <property type="evidence" value="ECO:0007669"/>
    <property type="project" value="InterPro"/>
</dbReference>
<evidence type="ECO:0000256" key="5">
    <source>
        <dbReference type="ARBA" id="ARBA00022840"/>
    </source>
</evidence>
<evidence type="ECO:0000259" key="8">
    <source>
        <dbReference type="PROSITE" id="PS50893"/>
    </source>
</evidence>